<protein>
    <submittedName>
        <fullName evidence="2">Uncharacterized protein</fullName>
    </submittedName>
</protein>
<dbReference type="EMBL" id="SLWO01000001">
    <property type="protein sequence ID" value="TCO31358.1"/>
    <property type="molecule type" value="Genomic_DNA"/>
</dbReference>
<evidence type="ECO:0000313" key="3">
    <source>
        <dbReference type="Proteomes" id="UP000295684"/>
    </source>
</evidence>
<reference evidence="1" key="4">
    <citation type="submission" date="2024-05" db="EMBL/GenBank/DDBJ databases">
        <authorList>
            <person name="Sun Q."/>
            <person name="Zhou Y."/>
        </authorList>
    </citation>
    <scope>NUCLEOTIDE SEQUENCE</scope>
    <source>
        <strain evidence="1">CGMCC 1.15644</strain>
    </source>
</reference>
<dbReference type="Proteomes" id="UP000295684">
    <property type="component" value="Unassembled WGS sequence"/>
</dbReference>
<proteinExistence type="predicted"/>
<evidence type="ECO:0000313" key="1">
    <source>
        <dbReference type="EMBL" id="GGE40352.1"/>
    </source>
</evidence>
<keyword evidence="4" id="KW-1185">Reference proteome</keyword>
<gene>
    <name evidence="2" type="ORF">EV200_101810</name>
    <name evidence="1" type="ORF">GCM10011413_02650</name>
</gene>
<dbReference type="RefSeq" id="WP_132529487.1">
    <property type="nucleotide sequence ID" value="NZ_BMJO01000001.1"/>
</dbReference>
<dbReference type="AlphaFoldDB" id="A0A4R2HMI8"/>
<evidence type="ECO:0000313" key="4">
    <source>
        <dbReference type="Proteomes" id="UP000622648"/>
    </source>
</evidence>
<name>A0A4R2HMI8_9SPHI</name>
<accession>A0A4R2HMI8</accession>
<dbReference type="Proteomes" id="UP000622648">
    <property type="component" value="Unassembled WGS sequence"/>
</dbReference>
<evidence type="ECO:0000313" key="2">
    <source>
        <dbReference type="EMBL" id="TCO31358.1"/>
    </source>
</evidence>
<reference evidence="2 3" key="3">
    <citation type="submission" date="2019-03" db="EMBL/GenBank/DDBJ databases">
        <title>Genomic Encyclopedia of Type Strains, Phase IV (KMG-IV): sequencing the most valuable type-strain genomes for metagenomic binning, comparative biology and taxonomic classification.</title>
        <authorList>
            <person name="Goeker M."/>
        </authorList>
    </citation>
    <scope>NUCLEOTIDE SEQUENCE [LARGE SCALE GENOMIC DNA]</scope>
    <source>
        <strain evidence="2 3">DSM 103236</strain>
    </source>
</reference>
<sequence length="547" mass="63042">MDDEQKIRKFESEVLDKAHVNYAFYQYSEDIVIPYLLQVYGDTERHRDNLIANGHNAHNFNVYLNNMMHGLGHCIRWMLKQTQPVSLDTSNKSSRQLQEMAADFLGWGTGYHMIAKEFVTWSRGIKNAILDENNKTITFLNPEKYDYSSIYDKQLLYAEQMQAVYLSYPHEEMEDEFEEWIKDIDFLEPPIANHIDWSKGKDSKSYPLLYRKMCEILFPELQKTTDFDGYNLEQLRQFYALFFLNFYFIRWTEAVLDSKSGENLSFGSNPLYLSTMQFYKLASTITGLTQDVAKAIILDLTFNPNNFHTSVTIQPFVLSSSGTYYILPNLFSQIEPSRMILGALNKGSKKKVYDKLINLIEKSNLNELHSSVNGVGSWTCYIEKVIKFDGKQIHPDLILIDAVEQCLCVIDYKHFIGPITASEVDYKMNELKKGAVQVQNYIEILKTINKIGVTNIEGFSVVGLLITHKPMPVPVSNEIDVPITDMATFIQSVISVRDRSRCINELMQLITVNGKPKNIFTAFEAEIAVGEWKIIRSQHKITHSNDE</sequence>
<dbReference type="EMBL" id="BMJO01000001">
    <property type="protein sequence ID" value="GGE40352.1"/>
    <property type="molecule type" value="Genomic_DNA"/>
</dbReference>
<reference evidence="4" key="2">
    <citation type="journal article" date="2019" name="Int. J. Syst. Evol. Microbiol.">
        <title>The Global Catalogue of Microorganisms (GCM) 10K type strain sequencing project: providing services to taxonomists for standard genome sequencing and annotation.</title>
        <authorList>
            <consortium name="The Broad Institute Genomics Platform"/>
            <consortium name="The Broad Institute Genome Sequencing Center for Infectious Disease"/>
            <person name="Wu L."/>
            <person name="Ma J."/>
        </authorList>
    </citation>
    <scope>NUCLEOTIDE SEQUENCE [LARGE SCALE GENOMIC DNA]</scope>
    <source>
        <strain evidence="4">CGMCC 1.15644</strain>
    </source>
</reference>
<organism evidence="2 3">
    <name type="scientific">Pedobacter psychrotolerans</name>
    <dbReference type="NCBI Taxonomy" id="1843235"/>
    <lineage>
        <taxon>Bacteria</taxon>
        <taxon>Pseudomonadati</taxon>
        <taxon>Bacteroidota</taxon>
        <taxon>Sphingobacteriia</taxon>
        <taxon>Sphingobacteriales</taxon>
        <taxon>Sphingobacteriaceae</taxon>
        <taxon>Pedobacter</taxon>
    </lineage>
</organism>
<comment type="caution">
    <text evidence="2">The sequence shown here is derived from an EMBL/GenBank/DDBJ whole genome shotgun (WGS) entry which is preliminary data.</text>
</comment>
<reference evidence="1" key="1">
    <citation type="journal article" date="2014" name="Int. J. Syst. Evol. Microbiol.">
        <title>Complete genome of a new Firmicutes species belonging to the dominant human colonic microbiota ('Ruminococcus bicirculans') reveals two chromosomes and a selective capacity to utilize plant glucans.</title>
        <authorList>
            <consortium name="NISC Comparative Sequencing Program"/>
            <person name="Wegmann U."/>
            <person name="Louis P."/>
            <person name="Goesmann A."/>
            <person name="Henrissat B."/>
            <person name="Duncan S.H."/>
            <person name="Flint H.J."/>
        </authorList>
    </citation>
    <scope>NUCLEOTIDE SEQUENCE</scope>
    <source>
        <strain evidence="1">CGMCC 1.15644</strain>
    </source>
</reference>
<dbReference type="OrthoDB" id="1450260at2"/>